<feature type="compositionally biased region" description="Polar residues" evidence="1">
    <location>
        <begin position="27"/>
        <end position="43"/>
    </location>
</feature>
<sequence>MWSAEECLRSYQAANEQYWNEHGLSMTHPSPSMGQSGATTHGQPTLSAVTAFEVLPQHDYVAKRQFQPRPSIVFRTATEPFIRLADALAGNIAGLLGRDEAVFSQAHLTQKQSLRLEIVGSRSYERQINVRSPAHGSSSITKGRLAEKIARELFEYFARYQVAPLVSSNVSLRQGTRDFGKLVLLELRHVSKSSWQPILGVLRSS</sequence>
<dbReference type="EMBL" id="KZ084110">
    <property type="protein sequence ID" value="OSD01677.1"/>
    <property type="molecule type" value="Genomic_DNA"/>
</dbReference>
<evidence type="ECO:0000256" key="1">
    <source>
        <dbReference type="SAM" id="MobiDB-lite"/>
    </source>
</evidence>
<gene>
    <name evidence="2" type="ORF">PYCCODRAFT_1369048</name>
</gene>
<protein>
    <submittedName>
        <fullName evidence="2">Uncharacterized protein</fullName>
    </submittedName>
</protein>
<dbReference type="Proteomes" id="UP000193067">
    <property type="component" value="Unassembled WGS sequence"/>
</dbReference>
<dbReference type="AlphaFoldDB" id="A0A1Y2IKK9"/>
<name>A0A1Y2IKK9_TRAC3</name>
<evidence type="ECO:0000313" key="3">
    <source>
        <dbReference type="Proteomes" id="UP000193067"/>
    </source>
</evidence>
<proteinExistence type="predicted"/>
<feature type="region of interest" description="Disordered" evidence="1">
    <location>
        <begin position="22"/>
        <end position="43"/>
    </location>
</feature>
<dbReference type="STRING" id="1353009.A0A1Y2IKK9"/>
<organism evidence="2 3">
    <name type="scientific">Trametes coccinea (strain BRFM310)</name>
    <name type="common">Pycnoporus coccineus</name>
    <dbReference type="NCBI Taxonomy" id="1353009"/>
    <lineage>
        <taxon>Eukaryota</taxon>
        <taxon>Fungi</taxon>
        <taxon>Dikarya</taxon>
        <taxon>Basidiomycota</taxon>
        <taxon>Agaricomycotina</taxon>
        <taxon>Agaricomycetes</taxon>
        <taxon>Polyporales</taxon>
        <taxon>Polyporaceae</taxon>
        <taxon>Trametes</taxon>
    </lineage>
</organism>
<evidence type="ECO:0000313" key="2">
    <source>
        <dbReference type="EMBL" id="OSD01677.1"/>
    </source>
</evidence>
<dbReference type="OrthoDB" id="2799313at2759"/>
<accession>A0A1Y2IKK9</accession>
<keyword evidence="3" id="KW-1185">Reference proteome</keyword>
<reference evidence="2 3" key="1">
    <citation type="journal article" date="2015" name="Biotechnol. Biofuels">
        <title>Enhanced degradation of softwood versus hardwood by the white-rot fungus Pycnoporus coccineus.</title>
        <authorList>
            <person name="Couturier M."/>
            <person name="Navarro D."/>
            <person name="Chevret D."/>
            <person name="Henrissat B."/>
            <person name="Piumi F."/>
            <person name="Ruiz-Duenas F.J."/>
            <person name="Martinez A.T."/>
            <person name="Grigoriev I.V."/>
            <person name="Riley R."/>
            <person name="Lipzen A."/>
            <person name="Berrin J.G."/>
            <person name="Master E.R."/>
            <person name="Rosso M.N."/>
        </authorList>
    </citation>
    <scope>NUCLEOTIDE SEQUENCE [LARGE SCALE GENOMIC DNA]</scope>
    <source>
        <strain evidence="2 3">BRFM310</strain>
    </source>
</reference>